<name>A0A5N7JWT7_9PSED</name>
<gene>
    <name evidence="1" type="ORF">F0170_18705</name>
</gene>
<dbReference type="Proteomes" id="UP000325438">
    <property type="component" value="Unassembled WGS sequence"/>
</dbReference>
<evidence type="ECO:0000313" key="1">
    <source>
        <dbReference type="EMBL" id="MPQ85848.1"/>
    </source>
</evidence>
<dbReference type="PANTHER" id="PTHR38733">
    <property type="entry name" value="PROTEIN MCRC"/>
    <property type="match status" value="1"/>
</dbReference>
<accession>A0A5N7JWT7</accession>
<comment type="caution">
    <text evidence="1">The sequence shown here is derived from an EMBL/GenBank/DDBJ whole genome shotgun (WGS) entry which is preliminary data.</text>
</comment>
<dbReference type="PANTHER" id="PTHR38733:SF1">
    <property type="entry name" value="TYPE IV METHYL-DIRECTED RESTRICTION ENZYME ECOKMCRBC"/>
    <property type="match status" value="1"/>
</dbReference>
<protein>
    <submittedName>
        <fullName evidence="1">2-keto-D-gluconate dehydrogenase</fullName>
    </submittedName>
</protein>
<proteinExistence type="predicted"/>
<evidence type="ECO:0000313" key="2">
    <source>
        <dbReference type="Proteomes" id="UP000325438"/>
    </source>
</evidence>
<dbReference type="RefSeq" id="WP_152750494.1">
    <property type="nucleotide sequence ID" value="NZ_VUBA01000113.1"/>
</dbReference>
<dbReference type="AlphaFoldDB" id="A0A5N7JWT7"/>
<reference evidence="1 2" key="1">
    <citation type="submission" date="2019-09" db="EMBL/GenBank/DDBJ databases">
        <title>The draft genomes of Allium pathogen Pseudomonas sp.</title>
        <authorList>
            <person name="Fujikawa T."/>
            <person name="Sawada H."/>
        </authorList>
    </citation>
    <scope>NUCLEOTIDE SEQUENCE [LARGE SCALE GENOMIC DNA]</scope>
    <source>
        <strain evidence="1 2">MAFF 730085</strain>
    </source>
</reference>
<organism evidence="1 2">
    <name type="scientific">Pseudomonas kitaguniensis</name>
    <dbReference type="NCBI Taxonomy" id="2607908"/>
    <lineage>
        <taxon>Bacteria</taxon>
        <taxon>Pseudomonadati</taxon>
        <taxon>Pseudomonadota</taxon>
        <taxon>Gammaproteobacteria</taxon>
        <taxon>Pseudomonadales</taxon>
        <taxon>Pseudomonadaceae</taxon>
        <taxon>Pseudomonas</taxon>
    </lineage>
</organism>
<dbReference type="Pfam" id="PF10117">
    <property type="entry name" value="McrBC"/>
    <property type="match status" value="1"/>
</dbReference>
<dbReference type="EMBL" id="VUBA01000113">
    <property type="protein sequence ID" value="MPQ85848.1"/>
    <property type="molecule type" value="Genomic_DNA"/>
</dbReference>
<sequence>MSAVQIFEYDGLVEAGSVSSVTGIPKRVFTWLEEQCLNPDVKAATWLKLTSRRGQRSIQVSSYVGVLRAPCGFQIEILPKIGRNTSAPQARKKLIEMLKCLRGFRHIKTLSADLQADQMPLLEVFLQQFLETVGHVVKKGLRSDYTARQANMSSLRGRLMMARHLSENLVRRDRFFTEYDEFSPDRAENRLIHTALCKALSMCGTPSSHRLARELCFVFADVPLSIDVAQDFKRVRLDRGMAYYEPALDWARLILEGNSPMPGTGKHHAASLLFPMEALFEAYVAKHLAAHLEDGYDLKAQVSKEHLVSHKGQDWFRLKPDLLIQQGTQSRMVLDTKWKLLDSAKGNRTEKYQLSQTDFYQLHAYVHMYLKDAGHAVLIYPWTSSFCTPLPVFDFKSSVGLKLWVLPFCLECNKLLLPEASALDSFISIRCTQSDCYAQDGAAISRAC</sequence>
<dbReference type="InterPro" id="IPR019292">
    <property type="entry name" value="McrC"/>
</dbReference>